<accession>A0A6A6R810</accession>
<dbReference type="PANTHER" id="PTHR24148">
    <property type="entry name" value="ANKYRIN REPEAT DOMAIN-CONTAINING PROTEIN 39 HOMOLOG-RELATED"/>
    <property type="match status" value="1"/>
</dbReference>
<dbReference type="OrthoDB" id="3904204at2759"/>
<evidence type="ECO:0000259" key="2">
    <source>
        <dbReference type="Pfam" id="PF06985"/>
    </source>
</evidence>
<dbReference type="Proteomes" id="UP000799750">
    <property type="component" value="Unassembled WGS sequence"/>
</dbReference>
<evidence type="ECO:0000313" key="4">
    <source>
        <dbReference type="Proteomes" id="UP000799750"/>
    </source>
</evidence>
<sequence length="810" mass="90935">MAGDTILDPDSFPLTEKCDSYPTSKKQLYSSLPVPLGSHCIRLLDIDPSLPSSDEPSPLHILGHLRVVDLRQSPSFASLSYVWGVKSGLSHAVTLPSQECSIEITENCYQALWHIRKLFGGVSIWVDSICINQDDEQEKESQISLMQEIYSLARSVYVWLGQGNDESDKAMEYLRRRATLGRRLPLTFLASSDPESKRREYRRFRQAAWSDVIARITWSRTKLEGIRLDKLLDREWIHRTWTFQEFALATNLVTICGDKAISWDELASALSSTSRGSGHRIPDLLPVSDVILDHWRCIIDMWFNLPRPRQIQGSWKDCGSPDQTSFRKSLLTLWEEGDLPRGLRLLYAIINAILQVIIWAVWGFISYHIMLSATKSISQSYPSKDKDYVGGRALLWFYVVMGWLIATWIVGAIAHGLHQRWHFLTHGWKQGWLLNDRMKSEEYRVLDAVRAALRERKSSDPRDKSYALYGILKAHGACPSVPDYSFSVGKVYQNLVQDLLSWKPVALAVIMDASSRGRSGFDGPTWVPNWQTSVPSAWLTSRHQLGGAETCTPLHREPSFGISGAQLHLQGICQGTVTYQINMHSTACDGSGGCMRGVLYSLLLLMAHVQEHVLTKKPNDVPLSSLFAILDGISPRRGPTGKWIEGSPGAWPHTAPTRDRWEEFPIVQGPYDFRSRKPAFDSWTSLHDMLKTYVPSMGSPGFTVPQSVPEDTLNKLKANYAAYNYLIRLHNRIPKDKRCLFVLSSGLMGSGPLEMEQGDEVYLLAGVPVPMALRRNSGSGATSVVGAALVHGLMHGESFVEKETNDVVLI</sequence>
<dbReference type="Pfam" id="PF26639">
    <property type="entry name" value="Het-6_barrel"/>
    <property type="match status" value="1"/>
</dbReference>
<dbReference type="InterPro" id="IPR052895">
    <property type="entry name" value="HetReg/Transcr_Mod"/>
</dbReference>
<feature type="transmembrane region" description="Helical" evidence="1">
    <location>
        <begin position="345"/>
        <end position="373"/>
    </location>
</feature>
<keyword evidence="4" id="KW-1185">Reference proteome</keyword>
<feature type="domain" description="Heterokaryon incompatibility" evidence="2">
    <location>
        <begin position="76"/>
        <end position="245"/>
    </location>
</feature>
<evidence type="ECO:0000256" key="1">
    <source>
        <dbReference type="SAM" id="Phobius"/>
    </source>
</evidence>
<name>A0A6A6R810_9PEZI</name>
<dbReference type="PANTHER" id="PTHR24148:SF64">
    <property type="entry name" value="HETEROKARYON INCOMPATIBILITY DOMAIN-CONTAINING PROTEIN"/>
    <property type="match status" value="1"/>
</dbReference>
<keyword evidence="1" id="KW-0812">Transmembrane</keyword>
<dbReference type="AlphaFoldDB" id="A0A6A6R810"/>
<reference evidence="3" key="1">
    <citation type="journal article" date="2020" name="Stud. Mycol.">
        <title>101 Dothideomycetes genomes: a test case for predicting lifestyles and emergence of pathogens.</title>
        <authorList>
            <person name="Haridas S."/>
            <person name="Albert R."/>
            <person name="Binder M."/>
            <person name="Bloem J."/>
            <person name="Labutti K."/>
            <person name="Salamov A."/>
            <person name="Andreopoulos B."/>
            <person name="Baker S."/>
            <person name="Barry K."/>
            <person name="Bills G."/>
            <person name="Bluhm B."/>
            <person name="Cannon C."/>
            <person name="Castanera R."/>
            <person name="Culley D."/>
            <person name="Daum C."/>
            <person name="Ezra D."/>
            <person name="Gonzalez J."/>
            <person name="Henrissat B."/>
            <person name="Kuo A."/>
            <person name="Liang C."/>
            <person name="Lipzen A."/>
            <person name="Lutzoni F."/>
            <person name="Magnuson J."/>
            <person name="Mondo S."/>
            <person name="Nolan M."/>
            <person name="Ohm R."/>
            <person name="Pangilinan J."/>
            <person name="Park H.-J."/>
            <person name="Ramirez L."/>
            <person name="Alfaro M."/>
            <person name="Sun H."/>
            <person name="Tritt A."/>
            <person name="Yoshinaga Y."/>
            <person name="Zwiers L.-H."/>
            <person name="Turgeon B."/>
            <person name="Goodwin S."/>
            <person name="Spatafora J."/>
            <person name="Crous P."/>
            <person name="Grigoriev I."/>
        </authorList>
    </citation>
    <scope>NUCLEOTIDE SEQUENCE</scope>
    <source>
        <strain evidence="3">CBS 269.34</strain>
    </source>
</reference>
<keyword evidence="1" id="KW-0472">Membrane</keyword>
<dbReference type="Pfam" id="PF06985">
    <property type="entry name" value="HET"/>
    <property type="match status" value="1"/>
</dbReference>
<proteinExistence type="predicted"/>
<dbReference type="EMBL" id="MU004183">
    <property type="protein sequence ID" value="KAF2500878.1"/>
    <property type="molecule type" value="Genomic_DNA"/>
</dbReference>
<protein>
    <submittedName>
        <fullName evidence="3">HET-domain-containing protein</fullName>
    </submittedName>
</protein>
<evidence type="ECO:0000313" key="3">
    <source>
        <dbReference type="EMBL" id="KAF2500878.1"/>
    </source>
</evidence>
<feature type="transmembrane region" description="Helical" evidence="1">
    <location>
        <begin position="393"/>
        <end position="414"/>
    </location>
</feature>
<organism evidence="3 4">
    <name type="scientific">Lophium mytilinum</name>
    <dbReference type="NCBI Taxonomy" id="390894"/>
    <lineage>
        <taxon>Eukaryota</taxon>
        <taxon>Fungi</taxon>
        <taxon>Dikarya</taxon>
        <taxon>Ascomycota</taxon>
        <taxon>Pezizomycotina</taxon>
        <taxon>Dothideomycetes</taxon>
        <taxon>Pleosporomycetidae</taxon>
        <taxon>Mytilinidiales</taxon>
        <taxon>Mytilinidiaceae</taxon>
        <taxon>Lophium</taxon>
    </lineage>
</organism>
<keyword evidence="1" id="KW-1133">Transmembrane helix</keyword>
<gene>
    <name evidence="3" type="ORF">BU16DRAFT_614568</name>
</gene>
<dbReference type="InterPro" id="IPR010730">
    <property type="entry name" value="HET"/>
</dbReference>